<dbReference type="EMBL" id="PDXF01000115">
    <property type="protein sequence ID" value="RYN87927.1"/>
    <property type="molecule type" value="Genomic_DNA"/>
</dbReference>
<dbReference type="PANTHER" id="PTHR31668:SF20">
    <property type="entry name" value="ZN(II)2CYS6 TRANSCRIPTION FACTOR (EUROFUNG)"/>
    <property type="match status" value="1"/>
</dbReference>
<dbReference type="CDD" id="cd12148">
    <property type="entry name" value="fungal_TF_MHR"/>
    <property type="match status" value="1"/>
</dbReference>
<feature type="domain" description="Zn(2)-C6 fungal-type" evidence="2">
    <location>
        <begin position="15"/>
        <end position="44"/>
    </location>
</feature>
<dbReference type="InterPro" id="IPR001138">
    <property type="entry name" value="Zn2Cys6_DnaBD"/>
</dbReference>
<dbReference type="SMART" id="SM00066">
    <property type="entry name" value="GAL4"/>
    <property type="match status" value="1"/>
</dbReference>
<dbReference type="PROSITE" id="PS50048">
    <property type="entry name" value="ZN2_CY6_FUNGAL_2"/>
    <property type="match status" value="1"/>
</dbReference>
<evidence type="ECO:0000313" key="4">
    <source>
        <dbReference type="Proteomes" id="UP000293195"/>
    </source>
</evidence>
<dbReference type="Pfam" id="PF00172">
    <property type="entry name" value="Zn_clus"/>
    <property type="match status" value="1"/>
</dbReference>
<dbReference type="InterPro" id="IPR050797">
    <property type="entry name" value="Carb_Metab_Trans_Reg"/>
</dbReference>
<reference evidence="4" key="1">
    <citation type="journal article" date="2019" name="bioRxiv">
        <title>Genomics, evolutionary history and diagnostics of the Alternaria alternata species group including apple and Asian pear pathotypes.</title>
        <authorList>
            <person name="Armitage A.D."/>
            <person name="Cockerton H.M."/>
            <person name="Sreenivasaprasad S."/>
            <person name="Woodhall J.W."/>
            <person name="Lane C.R."/>
            <person name="Harrison R.J."/>
            <person name="Clarkson J.P."/>
        </authorList>
    </citation>
    <scope>NUCLEOTIDE SEQUENCE [LARGE SCALE GENOMIC DNA]</scope>
    <source>
        <strain evidence="4">FERA 635</strain>
    </source>
</reference>
<keyword evidence="4" id="KW-1185">Reference proteome</keyword>
<name>A0ABY0FTE8_9PLEO</name>
<sequence>MQNIPVKARKVIPKACDACRRRKTKCNGSQPCAGCLSANLACTFDAPRGQGGNRGPRATVLNELRSISQNNIEDAQDASSSSAITATATPVEFTQSVFGEFIGVYENRIYRLVSLLPVDVLRDEAARMQVSPISCQLIFAFCAYIANFGDTDDASWGPTQSSLVNPKTYYLDHALLSLDRARVTQLDPRSIYISFFLYGAYAGQGNYRQAWFYLREATTLFMMLKDEDQDWFDRKIRKQLFWILVVSERAHGVRRNRPITLPVTPSTYPLDDPLDACLQIHGVGMTEKIFDIACALADVLAFVSFPVSQLELSPSDYLTQLMLLLAKLPGGSSKFIPLLLAKVNELLPDLMRHMCEVIQMPIHTINDPMSPGTRFVYEEEVGRGLHADLRRMA</sequence>
<accession>A0ABY0FTE8</accession>
<evidence type="ECO:0000313" key="3">
    <source>
        <dbReference type="EMBL" id="RYN87927.1"/>
    </source>
</evidence>
<evidence type="ECO:0000256" key="1">
    <source>
        <dbReference type="ARBA" id="ARBA00023242"/>
    </source>
</evidence>
<keyword evidence="1" id="KW-0539">Nucleus</keyword>
<dbReference type="CDD" id="cd00067">
    <property type="entry name" value="GAL4"/>
    <property type="match status" value="1"/>
</dbReference>
<gene>
    <name evidence="3" type="ORF">AA0119_g12335</name>
</gene>
<dbReference type="PANTHER" id="PTHR31668">
    <property type="entry name" value="GLUCOSE TRANSPORT TRANSCRIPTION REGULATOR RGT1-RELATED-RELATED"/>
    <property type="match status" value="1"/>
</dbReference>
<evidence type="ECO:0000259" key="2">
    <source>
        <dbReference type="PROSITE" id="PS50048"/>
    </source>
</evidence>
<dbReference type="SUPFAM" id="SSF57701">
    <property type="entry name" value="Zn2/Cys6 DNA-binding domain"/>
    <property type="match status" value="1"/>
</dbReference>
<proteinExistence type="predicted"/>
<protein>
    <recommendedName>
        <fullName evidence="2">Zn(2)-C6 fungal-type domain-containing protein</fullName>
    </recommendedName>
</protein>
<dbReference type="Gene3D" id="4.10.240.10">
    <property type="entry name" value="Zn(2)-C6 fungal-type DNA-binding domain"/>
    <property type="match status" value="1"/>
</dbReference>
<dbReference type="InterPro" id="IPR036864">
    <property type="entry name" value="Zn2-C6_fun-type_DNA-bd_sf"/>
</dbReference>
<dbReference type="Proteomes" id="UP000293195">
    <property type="component" value="Unassembled WGS sequence"/>
</dbReference>
<organism evidence="3 4">
    <name type="scientific">Alternaria tenuissima</name>
    <dbReference type="NCBI Taxonomy" id="119927"/>
    <lineage>
        <taxon>Eukaryota</taxon>
        <taxon>Fungi</taxon>
        <taxon>Dikarya</taxon>
        <taxon>Ascomycota</taxon>
        <taxon>Pezizomycotina</taxon>
        <taxon>Dothideomycetes</taxon>
        <taxon>Pleosporomycetidae</taxon>
        <taxon>Pleosporales</taxon>
        <taxon>Pleosporineae</taxon>
        <taxon>Pleosporaceae</taxon>
        <taxon>Alternaria</taxon>
        <taxon>Alternaria sect. Alternaria</taxon>
        <taxon>Alternaria alternata complex</taxon>
    </lineage>
</organism>
<comment type="caution">
    <text evidence="3">The sequence shown here is derived from an EMBL/GenBank/DDBJ whole genome shotgun (WGS) entry which is preliminary data.</text>
</comment>
<dbReference type="PROSITE" id="PS00463">
    <property type="entry name" value="ZN2_CY6_FUNGAL_1"/>
    <property type="match status" value="1"/>
</dbReference>